<evidence type="ECO:0000313" key="2">
    <source>
        <dbReference type="Proteomes" id="UP000214646"/>
    </source>
</evidence>
<proteinExistence type="predicted"/>
<protein>
    <submittedName>
        <fullName evidence="1">Uncharacterized protein</fullName>
    </submittedName>
</protein>
<evidence type="ECO:0000313" key="1">
    <source>
        <dbReference type="EMBL" id="OWK34358.1"/>
    </source>
</evidence>
<reference evidence="2" key="1">
    <citation type="submission" date="2017-06" db="EMBL/GenBank/DDBJ databases">
        <title>Genome analysis of Fimbriiglobus ruber SP5, the first member of the order Planctomycetales with confirmed chitinolytic capability.</title>
        <authorList>
            <person name="Ravin N.V."/>
            <person name="Rakitin A.L."/>
            <person name="Ivanova A.A."/>
            <person name="Beletsky A.V."/>
            <person name="Kulichevskaya I.S."/>
            <person name="Mardanov A.V."/>
            <person name="Dedysh S.N."/>
        </authorList>
    </citation>
    <scope>NUCLEOTIDE SEQUENCE [LARGE SCALE GENOMIC DNA]</scope>
    <source>
        <strain evidence="2">SP5</strain>
    </source>
</reference>
<organism evidence="1 2">
    <name type="scientific">Fimbriiglobus ruber</name>
    <dbReference type="NCBI Taxonomy" id="1908690"/>
    <lineage>
        <taxon>Bacteria</taxon>
        <taxon>Pseudomonadati</taxon>
        <taxon>Planctomycetota</taxon>
        <taxon>Planctomycetia</taxon>
        <taxon>Gemmatales</taxon>
        <taxon>Gemmataceae</taxon>
        <taxon>Fimbriiglobus</taxon>
    </lineage>
</organism>
<accession>A0A225D732</accession>
<comment type="caution">
    <text evidence="1">The sequence shown here is derived from an EMBL/GenBank/DDBJ whole genome shotgun (WGS) entry which is preliminary data.</text>
</comment>
<keyword evidence="2" id="KW-1185">Reference proteome</keyword>
<dbReference type="Proteomes" id="UP000214646">
    <property type="component" value="Unassembled WGS sequence"/>
</dbReference>
<gene>
    <name evidence="1" type="ORF">FRUB_10329</name>
</gene>
<dbReference type="AlphaFoldDB" id="A0A225D732"/>
<sequence>MFIGGYVTAADVGTVCPMAVCPYRSKRPKGLVMVEAPVAMPAVVTAGHGLVCTKCNNREGDQTEMRKQTFRDGTVHLSVRCLDCRCAVGYAPNTPENLAAALPEIKSTKGPGLFEMIERLT</sequence>
<dbReference type="EMBL" id="NIDE01000020">
    <property type="protein sequence ID" value="OWK34358.1"/>
    <property type="molecule type" value="Genomic_DNA"/>
</dbReference>
<name>A0A225D732_9BACT</name>